<sequence>MTRKVRTDKKKSINPTVSCELRDCVYQLAFIVDEPIKNVIETLLINGSRRKNSMNRLSAYFIRDVRIGNTVYMGDNERANFNTRSNPGSTMRISTRVSQEFYRDLEGIAYAMGCSVSKACALLLDATLKDAEFLNEFVGEYIKNNITPDRLEALKWIMKDLNASNPHGEKVSWTALLSYLVDEVKVGAEKLQDTVTEFVVHRWDK</sequence>
<evidence type="ECO:0000313" key="1">
    <source>
        <dbReference type="EMBL" id="EGQ21296.1"/>
    </source>
</evidence>
<name>F9DX02_9BACL</name>
<gene>
    <name evidence="1" type="ORF">HMPREF9372_3333</name>
</gene>
<accession>F9DX02</accession>
<evidence type="ECO:0000313" key="2">
    <source>
        <dbReference type="Proteomes" id="UP000005316"/>
    </source>
</evidence>
<reference evidence="1 2" key="1">
    <citation type="submission" date="2011-04" db="EMBL/GenBank/DDBJ databases">
        <authorList>
            <person name="Muzny D."/>
            <person name="Qin X."/>
            <person name="Deng J."/>
            <person name="Jiang H."/>
            <person name="Liu Y."/>
            <person name="Qu J."/>
            <person name="Song X.-Z."/>
            <person name="Zhang L."/>
            <person name="Thornton R."/>
            <person name="Coyle M."/>
            <person name="Francisco L."/>
            <person name="Jackson L."/>
            <person name="Javaid M."/>
            <person name="Korchina V."/>
            <person name="Kovar C."/>
            <person name="Mata R."/>
            <person name="Mathew T."/>
            <person name="Ngo R."/>
            <person name="Nguyen L."/>
            <person name="Nguyen N."/>
            <person name="Okwuonu G."/>
            <person name="Ongeri F."/>
            <person name="Pham C."/>
            <person name="Simmons D."/>
            <person name="Wilczek-Boney K."/>
            <person name="Hale W."/>
            <person name="Jakkamsetti A."/>
            <person name="Pham P."/>
            <person name="Ruth R."/>
            <person name="San Lucas F."/>
            <person name="Warren J."/>
            <person name="Zhang J."/>
            <person name="Zhao Z."/>
            <person name="Zhou C."/>
            <person name="Zhu D."/>
            <person name="Lee S."/>
            <person name="Bess C."/>
            <person name="Blankenburg K."/>
            <person name="Forbes L."/>
            <person name="Fu Q."/>
            <person name="Gubbala S."/>
            <person name="Hirani K."/>
            <person name="Jayaseelan J.C."/>
            <person name="Lara F."/>
            <person name="Munidasa M."/>
            <person name="Palculict T."/>
            <person name="Patil S."/>
            <person name="Pu L.-L."/>
            <person name="Saada N."/>
            <person name="Tang L."/>
            <person name="Weissenberger G."/>
            <person name="Zhu Y."/>
            <person name="Hemphill L."/>
            <person name="Shang Y."/>
            <person name="Youmans B."/>
            <person name="Ayvaz T."/>
            <person name="Ross M."/>
            <person name="Santibanez J."/>
            <person name="Aqrawi P."/>
            <person name="Gross S."/>
            <person name="Joshi V."/>
            <person name="Fowler G."/>
            <person name="Nazareth L."/>
            <person name="Reid J."/>
            <person name="Worley K."/>
            <person name="Petrosino J."/>
            <person name="Highlander S."/>
            <person name="Gibbs R."/>
        </authorList>
    </citation>
    <scope>NUCLEOTIDE SEQUENCE [LARGE SCALE GENOMIC DNA]</scope>
    <source>
        <strain evidence="1 2">2681</strain>
    </source>
</reference>
<dbReference type="EMBL" id="AFPZ01000104">
    <property type="protein sequence ID" value="EGQ21296.1"/>
    <property type="molecule type" value="Genomic_DNA"/>
</dbReference>
<protein>
    <submittedName>
        <fullName evidence="1">Uncharacterized protein</fullName>
    </submittedName>
</protein>
<dbReference type="Proteomes" id="UP000005316">
    <property type="component" value="Unassembled WGS sequence"/>
</dbReference>
<dbReference type="HOGENOM" id="CLU_114913_0_0_9"/>
<dbReference type="eggNOG" id="ENOG5032FY6">
    <property type="taxonomic scope" value="Bacteria"/>
</dbReference>
<organism evidence="1 2">
    <name type="scientific">Sporosarcina newyorkensis 2681</name>
    <dbReference type="NCBI Taxonomy" id="1027292"/>
    <lineage>
        <taxon>Bacteria</taxon>
        <taxon>Bacillati</taxon>
        <taxon>Bacillota</taxon>
        <taxon>Bacilli</taxon>
        <taxon>Bacillales</taxon>
        <taxon>Caryophanaceae</taxon>
        <taxon>Sporosarcina</taxon>
    </lineage>
</organism>
<comment type="caution">
    <text evidence="1">The sequence shown here is derived from an EMBL/GenBank/DDBJ whole genome shotgun (WGS) entry which is preliminary data.</text>
</comment>
<dbReference type="AlphaFoldDB" id="F9DX02"/>
<dbReference type="OrthoDB" id="2437863at2"/>
<dbReference type="RefSeq" id="WP_009498024.1">
    <property type="nucleotide sequence ID" value="NZ_GL982998.1"/>
</dbReference>
<proteinExistence type="predicted"/>